<name>A0A9X1MIT6_9BACT</name>
<dbReference type="RefSeq" id="WP_230214475.1">
    <property type="nucleotide sequence ID" value="NZ_JAJKFT010000002.1"/>
</dbReference>
<evidence type="ECO:0000313" key="2">
    <source>
        <dbReference type="Proteomes" id="UP001139103"/>
    </source>
</evidence>
<evidence type="ECO:0000313" key="1">
    <source>
        <dbReference type="EMBL" id="MCC9626955.1"/>
    </source>
</evidence>
<organism evidence="1 2">
    <name type="scientific">Blastopirellula sediminis</name>
    <dbReference type="NCBI Taxonomy" id="2894196"/>
    <lineage>
        <taxon>Bacteria</taxon>
        <taxon>Pseudomonadati</taxon>
        <taxon>Planctomycetota</taxon>
        <taxon>Planctomycetia</taxon>
        <taxon>Pirellulales</taxon>
        <taxon>Pirellulaceae</taxon>
        <taxon>Blastopirellula</taxon>
    </lineage>
</organism>
<evidence type="ECO:0008006" key="3">
    <source>
        <dbReference type="Google" id="ProtNLM"/>
    </source>
</evidence>
<dbReference type="EMBL" id="JAJKFT010000002">
    <property type="protein sequence ID" value="MCC9626955.1"/>
    <property type="molecule type" value="Genomic_DNA"/>
</dbReference>
<keyword evidence="2" id="KW-1185">Reference proteome</keyword>
<sequence>MFILPFFVLASKAYTKSDAAMAKNAMAHDASVKAAPDVTVHESWQYVVCLEIFKEFLTLAVKGACSFLAAAVFCSAYGICSETVWLFAPTATARLVSSSNRDASLVDPTHSEAKRVAQVRTGSSEVERIDTYSFSVNGNEYTIEVGAHSRASDISHDSTNHAIVDATLRIQYFGFNPNWNRVAGEGVRRLLWSLLGFCSCIVIYRVAVRWEHKFDWMESEGDYLA</sequence>
<reference evidence="1" key="1">
    <citation type="submission" date="2021-11" db="EMBL/GenBank/DDBJ databases">
        <title>Genome sequence.</title>
        <authorList>
            <person name="Sun Q."/>
        </authorList>
    </citation>
    <scope>NUCLEOTIDE SEQUENCE</scope>
    <source>
        <strain evidence="1">JC732</strain>
    </source>
</reference>
<gene>
    <name evidence="1" type="ORF">LOC68_00915</name>
</gene>
<proteinExistence type="predicted"/>
<protein>
    <recommendedName>
        <fullName evidence="3">DUF3592 domain-containing protein</fullName>
    </recommendedName>
</protein>
<dbReference type="AlphaFoldDB" id="A0A9X1MIT6"/>
<accession>A0A9X1MIT6</accession>
<dbReference type="Proteomes" id="UP001139103">
    <property type="component" value="Unassembled WGS sequence"/>
</dbReference>
<comment type="caution">
    <text evidence="1">The sequence shown here is derived from an EMBL/GenBank/DDBJ whole genome shotgun (WGS) entry which is preliminary data.</text>
</comment>